<dbReference type="InterPro" id="IPR006047">
    <property type="entry name" value="GH13_cat_dom"/>
</dbReference>
<dbReference type="PANTHER" id="PTHR10357">
    <property type="entry name" value="ALPHA-AMYLASE FAMILY MEMBER"/>
    <property type="match status" value="1"/>
</dbReference>
<dbReference type="AlphaFoldDB" id="A0A917SGI8"/>
<evidence type="ECO:0000259" key="1">
    <source>
        <dbReference type="SMART" id="SM00642"/>
    </source>
</evidence>
<feature type="domain" description="Glycosyl hydrolase family 13 catalytic" evidence="1">
    <location>
        <begin position="4"/>
        <end position="666"/>
    </location>
</feature>
<dbReference type="GO" id="GO:0005992">
    <property type="term" value="P:trehalose biosynthetic process"/>
    <property type="evidence" value="ECO:0007669"/>
    <property type="project" value="TreeGrafter"/>
</dbReference>
<dbReference type="Gene3D" id="3.20.20.80">
    <property type="entry name" value="Glycosidases"/>
    <property type="match status" value="1"/>
</dbReference>
<dbReference type="RefSeq" id="WP_188897095.1">
    <property type="nucleotide sequence ID" value="NZ_BMMZ01000012.1"/>
</dbReference>
<name>A0A917SGI8_9ACTN</name>
<sequence>MTAPTSTYRLQIRPGFTLDDAAGLVDYLTALGAGAVYLSPVLTSTTGSEHGYDVTDPTTIDPQRGGEEGFAQLLAAAADAGLPVVVDIVPNHLGVDVPEQNPAWWDVLTAGRDSAYAGWFDIDWSADRLLLPVLGDGPDELDRLQVSGGVLSYYEHRFPIAPGTGDGTPQQVHDRQHYRLVNYRLAQTELGYRRFFAVSGLAGLRVEDPAVFDATHARIASMIDRGVAGLRVDHPDGLADPAGYLDRLRSLAPDAWITVEKILEPGEQLPSWPVAGTTGYDALTDFTGIFVDTTGEEQLTRIYRRATGDDHDATEHVRIGKQFVLDTLFGSELRRIARLAPDLPAAGEKIIEVIKSAAAAYPVYRSYLPDGADCTRRVLDQVSDQHPELAATVDRLRDRLTDPADELAVRFQQLTGATMAKGVEDTAFYRYHRLAALNEVGGDPAHFGTPVEAFHAAQQLRLTDWPDTMTTLSTHDTKRSEDVRAGMAVLAELPEQWAGFSGSLAEAVPMPEPGIGYLLAQTVAAVGLIDRKRLTAYLIKAAREASVGTAWIDGDPDFEAAIEAGVDRIYETDAIARLVTDFHRLVRPASLVNSYGQKLLQLLAPGVPDVYQGTELIDDSLVDPDNRRPVDFARRRRLLAELDSGARPGEPDAVKLLITSRALRLRREVGLQGYRPLYASGSAADHLIGFDRGPVIAIATRLPIGLSARGGWDTTSIDLPDGEWTDVLSRSGHAGRVPVRTLLADFPIALLRRVD</sequence>
<dbReference type="SMART" id="SM00642">
    <property type="entry name" value="Aamy"/>
    <property type="match status" value="1"/>
</dbReference>
<evidence type="ECO:0000313" key="2">
    <source>
        <dbReference type="EMBL" id="GGL77252.1"/>
    </source>
</evidence>
<keyword evidence="3" id="KW-1185">Reference proteome</keyword>
<organism evidence="2 3">
    <name type="scientific">Microlunatus endophyticus</name>
    <dbReference type="NCBI Taxonomy" id="1716077"/>
    <lineage>
        <taxon>Bacteria</taxon>
        <taxon>Bacillati</taxon>
        <taxon>Actinomycetota</taxon>
        <taxon>Actinomycetes</taxon>
        <taxon>Propionibacteriales</taxon>
        <taxon>Propionibacteriaceae</taxon>
        <taxon>Microlunatus</taxon>
    </lineage>
</organism>
<accession>A0A917SGI8</accession>
<proteinExistence type="predicted"/>
<dbReference type="Pfam" id="PF00128">
    <property type="entry name" value="Alpha-amylase"/>
    <property type="match status" value="1"/>
</dbReference>
<dbReference type="InterPro" id="IPR017853">
    <property type="entry name" value="GH"/>
</dbReference>
<dbReference type="EMBL" id="BMMZ01000012">
    <property type="protein sequence ID" value="GGL77252.1"/>
    <property type="molecule type" value="Genomic_DNA"/>
</dbReference>
<comment type="caution">
    <text evidence="2">The sequence shown here is derived from an EMBL/GenBank/DDBJ whole genome shotgun (WGS) entry which is preliminary data.</text>
</comment>
<dbReference type="Gene3D" id="3.30.1590.10">
    <property type="entry name" value="Maltooligosyl trehalose synthase, domain 2"/>
    <property type="match status" value="1"/>
</dbReference>
<dbReference type="Proteomes" id="UP000613840">
    <property type="component" value="Unassembled WGS sequence"/>
</dbReference>
<evidence type="ECO:0000313" key="3">
    <source>
        <dbReference type="Proteomes" id="UP000613840"/>
    </source>
</evidence>
<dbReference type="SUPFAM" id="SSF51445">
    <property type="entry name" value="(Trans)glycosidases"/>
    <property type="match status" value="1"/>
</dbReference>
<reference evidence="2" key="1">
    <citation type="journal article" date="2014" name="Int. J. Syst. Evol. Microbiol.">
        <title>Complete genome sequence of Corynebacterium casei LMG S-19264T (=DSM 44701T), isolated from a smear-ripened cheese.</title>
        <authorList>
            <consortium name="US DOE Joint Genome Institute (JGI-PGF)"/>
            <person name="Walter F."/>
            <person name="Albersmeier A."/>
            <person name="Kalinowski J."/>
            <person name="Ruckert C."/>
        </authorList>
    </citation>
    <scope>NUCLEOTIDE SEQUENCE</scope>
    <source>
        <strain evidence="2">CGMCC 4.7306</strain>
    </source>
</reference>
<dbReference type="InterPro" id="IPR012767">
    <property type="entry name" value="Trehalose_TreY"/>
</dbReference>
<dbReference type="Gene3D" id="1.10.10.470">
    <property type="entry name" value="Maltooligosyl trehalose synthase, domain 4"/>
    <property type="match status" value="1"/>
</dbReference>
<dbReference type="CDD" id="cd11336">
    <property type="entry name" value="AmyAc_MTSase"/>
    <property type="match status" value="1"/>
</dbReference>
<dbReference type="Gene3D" id="1.10.150.200">
    <property type="entry name" value="Maltooligosyl trehalose synthase, domain 3"/>
    <property type="match status" value="1"/>
</dbReference>
<dbReference type="GO" id="GO:0047470">
    <property type="term" value="F:(1,4)-alpha-D-glucan 1-alpha-D-glucosylmutase activity"/>
    <property type="evidence" value="ECO:0007669"/>
    <property type="project" value="TreeGrafter"/>
</dbReference>
<gene>
    <name evidence="2" type="primary">treY</name>
    <name evidence="2" type="ORF">GCM10011575_39400</name>
</gene>
<dbReference type="PANTHER" id="PTHR10357:SF216">
    <property type="entry name" value="MALTOOLIGOSYL TREHALOSE SYNTHASE-RELATED"/>
    <property type="match status" value="1"/>
</dbReference>
<dbReference type="NCBIfam" id="TIGR02401">
    <property type="entry name" value="trehalose_TreY"/>
    <property type="match status" value="1"/>
</dbReference>
<dbReference type="GO" id="GO:0030980">
    <property type="term" value="P:alpha-glucan catabolic process"/>
    <property type="evidence" value="ECO:0007669"/>
    <property type="project" value="TreeGrafter"/>
</dbReference>
<protein>
    <submittedName>
        <fullName evidence="2">Malto-oligosyltrehalose synthase</fullName>
    </submittedName>
</protein>
<dbReference type="InterPro" id="IPR013797">
    <property type="entry name" value="Maltooligo_trehalose_synth_4"/>
</dbReference>
<reference evidence="2" key="2">
    <citation type="submission" date="2020-09" db="EMBL/GenBank/DDBJ databases">
        <authorList>
            <person name="Sun Q."/>
            <person name="Zhou Y."/>
        </authorList>
    </citation>
    <scope>NUCLEOTIDE SEQUENCE</scope>
    <source>
        <strain evidence="2">CGMCC 4.7306</strain>
    </source>
</reference>